<evidence type="ECO:0000313" key="10">
    <source>
        <dbReference type="Proteomes" id="UP000189703"/>
    </source>
</evidence>
<evidence type="ECO:0000256" key="4">
    <source>
        <dbReference type="ARBA" id="ARBA00022729"/>
    </source>
</evidence>
<evidence type="ECO:0000256" key="6">
    <source>
        <dbReference type="ARBA" id="ARBA00022989"/>
    </source>
</evidence>
<dbReference type="Pfam" id="PF12819">
    <property type="entry name" value="Malectin_like"/>
    <property type="match status" value="1"/>
</dbReference>
<evidence type="ECO:0000259" key="9">
    <source>
        <dbReference type="Pfam" id="PF12819"/>
    </source>
</evidence>
<keyword evidence="6" id="KW-1133">Transmembrane helix</keyword>
<dbReference type="eggNOG" id="ENOG502QVXJ">
    <property type="taxonomic scope" value="Eukaryota"/>
</dbReference>
<proteinExistence type="predicted"/>
<reference evidence="11" key="1">
    <citation type="submission" date="2025-08" db="UniProtKB">
        <authorList>
            <consortium name="RefSeq"/>
        </authorList>
    </citation>
    <scope>IDENTIFICATION</scope>
</reference>
<dbReference type="FunFam" id="3.80.10.10:FF:000129">
    <property type="entry name" value="Leucine-rich repeat receptor-like kinase"/>
    <property type="match status" value="1"/>
</dbReference>
<dbReference type="InParanoid" id="A0A1U8AYE4"/>
<dbReference type="Proteomes" id="UP000189703">
    <property type="component" value="Unplaced"/>
</dbReference>
<feature type="unsure residue" description="D or N" evidence="11">
    <location>
        <position position="194"/>
    </location>
</feature>
<keyword evidence="4 8" id="KW-0732">Signal</keyword>
<feature type="domain" description="Malectin-like" evidence="9">
    <location>
        <begin position="30"/>
        <end position="342"/>
    </location>
</feature>
<dbReference type="GO" id="GO:0016020">
    <property type="term" value="C:membrane"/>
    <property type="evidence" value="ECO:0007669"/>
    <property type="project" value="UniProtKB-SubCell"/>
</dbReference>
<dbReference type="InterPro" id="IPR024788">
    <property type="entry name" value="Malectin-like_Carb-bd_dom"/>
</dbReference>
<protein>
    <submittedName>
        <fullName evidence="11">Probable leucine-rich repeat receptor-like protein kinase At2g28990</fullName>
    </submittedName>
</protein>
<keyword evidence="3" id="KW-0812">Transmembrane</keyword>
<dbReference type="AlphaFoldDB" id="A0A1U8AYE4"/>
<name>A0A1U8AYE4_NELNU</name>
<evidence type="ECO:0000313" key="11">
    <source>
        <dbReference type="RefSeq" id="XP_010268416.1"/>
    </source>
</evidence>
<evidence type="ECO:0000256" key="5">
    <source>
        <dbReference type="ARBA" id="ARBA00022737"/>
    </source>
</evidence>
<keyword evidence="5" id="KW-0677">Repeat</keyword>
<dbReference type="Gene3D" id="2.60.120.430">
    <property type="entry name" value="Galactose-binding lectin"/>
    <property type="match status" value="1"/>
</dbReference>
<organism evidence="10 11">
    <name type="scientific">Nelumbo nucifera</name>
    <name type="common">Sacred lotus</name>
    <dbReference type="NCBI Taxonomy" id="4432"/>
    <lineage>
        <taxon>Eukaryota</taxon>
        <taxon>Viridiplantae</taxon>
        <taxon>Streptophyta</taxon>
        <taxon>Embryophyta</taxon>
        <taxon>Tracheophyta</taxon>
        <taxon>Spermatophyta</taxon>
        <taxon>Magnoliopsida</taxon>
        <taxon>Proteales</taxon>
        <taxon>Nelumbonaceae</taxon>
        <taxon>Nelumbo</taxon>
    </lineage>
</organism>
<dbReference type="KEGG" id="nnu:104605373"/>
<gene>
    <name evidence="11" type="primary">LOC104605373</name>
</gene>
<dbReference type="SUPFAM" id="SSF52058">
    <property type="entry name" value="L domain-like"/>
    <property type="match status" value="1"/>
</dbReference>
<dbReference type="RefSeq" id="XP_010268416.1">
    <property type="nucleotide sequence ID" value="XM_010270114.1"/>
</dbReference>
<dbReference type="InterPro" id="IPR001611">
    <property type="entry name" value="Leu-rich_rpt"/>
</dbReference>
<dbReference type="InterPro" id="IPR032675">
    <property type="entry name" value="LRR_dom_sf"/>
</dbReference>
<dbReference type="Gene3D" id="3.80.10.10">
    <property type="entry name" value="Ribonuclease Inhibitor"/>
    <property type="match status" value="1"/>
</dbReference>
<dbReference type="Pfam" id="PF00560">
    <property type="entry name" value="LRR_1"/>
    <property type="match status" value="2"/>
</dbReference>
<evidence type="ECO:0000256" key="2">
    <source>
        <dbReference type="ARBA" id="ARBA00022614"/>
    </source>
</evidence>
<dbReference type="PANTHER" id="PTHR45631:SF44">
    <property type="entry name" value="CARBOHYDRATE-BINDING PROTEIN OF THE ER PROTEIN"/>
    <property type="match status" value="1"/>
</dbReference>
<feature type="chain" id="PRO_5013273496" evidence="8">
    <location>
        <begin position="26"/>
        <end position="526"/>
    </location>
</feature>
<dbReference type="FunCoup" id="A0A1U8AYE4">
    <property type="interactions" value="149"/>
</dbReference>
<evidence type="ECO:0000256" key="3">
    <source>
        <dbReference type="ARBA" id="ARBA00022692"/>
    </source>
</evidence>
<evidence type="ECO:0000256" key="8">
    <source>
        <dbReference type="SAM" id="SignalP"/>
    </source>
</evidence>
<keyword evidence="2" id="KW-0433">Leucine-rich repeat</keyword>
<keyword evidence="7" id="KW-0472">Membrane</keyword>
<keyword evidence="10" id="KW-1185">Reference proteome</keyword>
<dbReference type="OrthoDB" id="2143199at2759"/>
<comment type="subcellular location">
    <subcellularLocation>
        <location evidence="1">Membrane</location>
        <topology evidence="1">Single-pass membrane protein</topology>
    </subcellularLocation>
</comment>
<sequence>MAYLFVRVLLIAGALLFGISPSAVAVFVSIDCGSSESFVDENNIRWVGDDTYIKTGESHTVRNPDSVSKREYRTLRVFTGKKNCYSIDVPKGERVLIRAKFHYGNYDGRLSPPIFDLQFDGNKWDTVEIEADEWVYYERMYVTKLDQVSICVAMTKPGQLPFISAIEVRSLDFGMYGYLDPNYFYYSDRTNYGDSTRIRFPGDPFDRYWEGELGESLLPISVGSETRILDTGLLEKPPQSVLRTAAAPRKSSQIVLLNYTYSTELYINTYFTELSQLNSSQKRSFTVYMNDESISNPIIPPYQSALKISFNISFNSSSTVLSLVPTRDSTLPPIINAMEVFEKDAELTDGTYYTDVKALALLQRAYYKLQEWRGDPCLPESFNWDWVECSNDAMPRITKLHLGNIGLEGPLPDFSAMDALQEIDLSNNKLSGEIPDFLGNFPHLTLLNLTNNKFRGSIPSSLGGNNRIKLYTSGNPDLCELGNSCSSLQNDNSSPTPNPSRVQGMKTEKLPIILGIIFPIFFFVHA</sequence>
<accession>A0A1U8AYE4</accession>
<dbReference type="STRING" id="4432.A0A1U8AYE4"/>
<feature type="signal peptide" evidence="8">
    <location>
        <begin position="1"/>
        <end position="25"/>
    </location>
</feature>
<evidence type="ECO:0000256" key="7">
    <source>
        <dbReference type="ARBA" id="ARBA00023136"/>
    </source>
</evidence>
<evidence type="ECO:0000256" key="1">
    <source>
        <dbReference type="ARBA" id="ARBA00004167"/>
    </source>
</evidence>
<dbReference type="PANTHER" id="PTHR45631">
    <property type="entry name" value="OS07G0107800 PROTEIN-RELATED"/>
    <property type="match status" value="1"/>
</dbReference>